<reference evidence="1" key="1">
    <citation type="journal article" date="2021" name="Proc. Natl. Acad. Sci. U.S.A.">
        <title>A Catalog of Tens of Thousands of Viruses from Human Metagenomes Reveals Hidden Associations with Chronic Diseases.</title>
        <authorList>
            <person name="Tisza M.J."/>
            <person name="Buck C.B."/>
        </authorList>
    </citation>
    <scope>NUCLEOTIDE SEQUENCE</scope>
    <source>
        <strain evidence="1">Cti6K1</strain>
    </source>
</reference>
<name>A0A8S5UAF6_9CAUD</name>
<protein>
    <submittedName>
        <fullName evidence="1">Uncharacterized protein</fullName>
    </submittedName>
</protein>
<proteinExistence type="predicted"/>
<dbReference type="EMBL" id="BK016054">
    <property type="protein sequence ID" value="DAF91444.1"/>
    <property type="molecule type" value="Genomic_DNA"/>
</dbReference>
<accession>A0A8S5UAF6</accession>
<evidence type="ECO:0000313" key="1">
    <source>
        <dbReference type="EMBL" id="DAF91444.1"/>
    </source>
</evidence>
<sequence length="110" mass="12756">MKKKCFKCFVLLLLIYKVFSLVHTPQKIISNNNQKDMQIVHSYMVYQEHSVQKYPHTNNGGGKVCDLAFFLCKSIIFFEIVKFAYEITKVHVYIWQLPRVGIGGIIAKAN</sequence>
<organism evidence="1">
    <name type="scientific">Siphoviridae sp. cti6K1</name>
    <dbReference type="NCBI Taxonomy" id="2825620"/>
    <lineage>
        <taxon>Viruses</taxon>
        <taxon>Duplodnaviria</taxon>
        <taxon>Heunggongvirae</taxon>
        <taxon>Uroviricota</taxon>
        <taxon>Caudoviricetes</taxon>
    </lineage>
</organism>